<feature type="compositionally biased region" description="Polar residues" evidence="1">
    <location>
        <begin position="1"/>
        <end position="14"/>
    </location>
</feature>
<dbReference type="InterPro" id="IPR006912">
    <property type="entry name" value="Harbinger_derived_prot"/>
</dbReference>
<dbReference type="PANTHER" id="PTHR45023:SF4">
    <property type="entry name" value="GLYCINE-RICH PROTEIN-RELATED"/>
    <property type="match status" value="1"/>
</dbReference>
<dbReference type="Proteomes" id="UP000235145">
    <property type="component" value="Unassembled WGS sequence"/>
</dbReference>
<evidence type="ECO:0000313" key="2">
    <source>
        <dbReference type="EMBL" id="KAJ0221362.1"/>
    </source>
</evidence>
<proteinExistence type="predicted"/>
<protein>
    <recommendedName>
        <fullName evidence="4">No apical meristem-associated C-terminal domain-containing protein</fullName>
    </recommendedName>
</protein>
<evidence type="ECO:0000256" key="1">
    <source>
        <dbReference type="SAM" id="MobiDB-lite"/>
    </source>
</evidence>
<reference evidence="2 3" key="1">
    <citation type="journal article" date="2017" name="Nat. Commun.">
        <title>Genome assembly with in vitro proximity ligation data and whole-genome triplication in lettuce.</title>
        <authorList>
            <person name="Reyes-Chin-Wo S."/>
            <person name="Wang Z."/>
            <person name="Yang X."/>
            <person name="Kozik A."/>
            <person name="Arikit S."/>
            <person name="Song C."/>
            <person name="Xia L."/>
            <person name="Froenicke L."/>
            <person name="Lavelle D.O."/>
            <person name="Truco M.J."/>
            <person name="Xia R."/>
            <person name="Zhu S."/>
            <person name="Xu C."/>
            <person name="Xu H."/>
            <person name="Xu X."/>
            <person name="Cox K."/>
            <person name="Korf I."/>
            <person name="Meyers B.C."/>
            <person name="Michelmore R.W."/>
        </authorList>
    </citation>
    <scope>NUCLEOTIDE SEQUENCE [LARGE SCALE GENOMIC DNA]</scope>
    <source>
        <strain evidence="3">cv. Salinas</strain>
        <tissue evidence="2">Seedlings</tissue>
    </source>
</reference>
<evidence type="ECO:0008006" key="4">
    <source>
        <dbReference type="Google" id="ProtNLM"/>
    </source>
</evidence>
<feature type="region of interest" description="Disordered" evidence="1">
    <location>
        <begin position="1"/>
        <end position="22"/>
    </location>
</feature>
<sequence>MLNQKSYSNSTPTETKQKKKGKASCKHLILEEEARLAHVWVEVSEDPKFRKNQNAPTFNRQITSRFLYKLNIGDCRKKNQVYSKWRNTNKVFMEFYTIFSSVTWQWQSGSNKEAPLKFLRVWNVVKASKNWQDIQTSESLTNDSFKGAKTFETTHSQSSDAHAGNDLNKNEPIEVQRATCTIGRDQTKRNETKGSSHFWQKEVLHDIMTTCIILFNMIIDDKRDLHVLTIIAKEASLIDVEMTMNENSQILQFLVRLKRIK</sequence>
<dbReference type="PANTHER" id="PTHR45023">
    <property type="match status" value="1"/>
</dbReference>
<gene>
    <name evidence="2" type="ORF">LSAT_V11C200059150</name>
</gene>
<organism evidence="2 3">
    <name type="scientific">Lactuca sativa</name>
    <name type="common">Garden lettuce</name>
    <dbReference type="NCBI Taxonomy" id="4236"/>
    <lineage>
        <taxon>Eukaryota</taxon>
        <taxon>Viridiplantae</taxon>
        <taxon>Streptophyta</taxon>
        <taxon>Embryophyta</taxon>
        <taxon>Tracheophyta</taxon>
        <taxon>Spermatophyta</taxon>
        <taxon>Magnoliopsida</taxon>
        <taxon>eudicotyledons</taxon>
        <taxon>Gunneridae</taxon>
        <taxon>Pentapetalae</taxon>
        <taxon>asterids</taxon>
        <taxon>campanulids</taxon>
        <taxon>Asterales</taxon>
        <taxon>Asteraceae</taxon>
        <taxon>Cichorioideae</taxon>
        <taxon>Cichorieae</taxon>
        <taxon>Lactucinae</taxon>
        <taxon>Lactuca</taxon>
    </lineage>
</organism>
<keyword evidence="3" id="KW-1185">Reference proteome</keyword>
<dbReference type="AlphaFoldDB" id="A0A9R1W7E9"/>
<accession>A0A9R1W7E9</accession>
<comment type="caution">
    <text evidence="2">The sequence shown here is derived from an EMBL/GenBank/DDBJ whole genome shotgun (WGS) entry which is preliminary data.</text>
</comment>
<dbReference type="EMBL" id="NBSK02000002">
    <property type="protein sequence ID" value="KAJ0221362.1"/>
    <property type="molecule type" value="Genomic_DNA"/>
</dbReference>
<name>A0A9R1W7E9_LACSA</name>
<evidence type="ECO:0000313" key="3">
    <source>
        <dbReference type="Proteomes" id="UP000235145"/>
    </source>
</evidence>
<dbReference type="Pfam" id="PF04827">
    <property type="entry name" value="Plant_tran"/>
    <property type="match status" value="1"/>
</dbReference>